<proteinExistence type="inferred from homology"/>
<dbReference type="Proteomes" id="UP000282674">
    <property type="component" value="Unassembled WGS sequence"/>
</dbReference>
<keyword evidence="6" id="KW-1185">Reference proteome</keyword>
<dbReference type="RefSeq" id="WP_122194543.1">
    <property type="nucleotide sequence ID" value="NZ_JBHSKC010000006.1"/>
</dbReference>
<dbReference type="PROSITE" id="PS00122">
    <property type="entry name" value="CARBOXYLESTERASE_B_1"/>
    <property type="match status" value="1"/>
</dbReference>
<dbReference type="GO" id="GO:0016787">
    <property type="term" value="F:hydrolase activity"/>
    <property type="evidence" value="ECO:0007669"/>
    <property type="project" value="UniProtKB-KW"/>
</dbReference>
<dbReference type="EMBL" id="RFFG01000018">
    <property type="protein sequence ID" value="RMI44481.1"/>
    <property type="molecule type" value="Genomic_DNA"/>
</dbReference>
<dbReference type="InterPro" id="IPR029058">
    <property type="entry name" value="AB_hydrolase_fold"/>
</dbReference>
<dbReference type="Pfam" id="PF00135">
    <property type="entry name" value="COesterase"/>
    <property type="match status" value="1"/>
</dbReference>
<organism evidence="5 6">
    <name type="scientific">Actinomadura harenae</name>
    <dbReference type="NCBI Taxonomy" id="2483351"/>
    <lineage>
        <taxon>Bacteria</taxon>
        <taxon>Bacillati</taxon>
        <taxon>Actinomycetota</taxon>
        <taxon>Actinomycetes</taxon>
        <taxon>Streptosporangiales</taxon>
        <taxon>Thermomonosporaceae</taxon>
        <taxon>Actinomadura</taxon>
    </lineage>
</organism>
<dbReference type="EC" id="3.1.1.-" evidence="3"/>
<dbReference type="AlphaFoldDB" id="A0A3M2M4K0"/>
<evidence type="ECO:0000256" key="1">
    <source>
        <dbReference type="ARBA" id="ARBA00005964"/>
    </source>
</evidence>
<name>A0A3M2M4K0_9ACTN</name>
<reference evidence="5 6" key="1">
    <citation type="submission" date="2018-10" db="EMBL/GenBank/DDBJ databases">
        <title>Isolation from soil.</title>
        <authorList>
            <person name="Hu J."/>
        </authorList>
    </citation>
    <scope>NUCLEOTIDE SEQUENCE [LARGE SCALE GENOMIC DNA]</scope>
    <source>
        <strain evidence="5 6">NEAU-Ht49</strain>
    </source>
</reference>
<evidence type="ECO:0000256" key="2">
    <source>
        <dbReference type="ARBA" id="ARBA00022801"/>
    </source>
</evidence>
<evidence type="ECO:0000259" key="4">
    <source>
        <dbReference type="Pfam" id="PF00135"/>
    </source>
</evidence>
<dbReference type="Gene3D" id="3.40.50.1820">
    <property type="entry name" value="alpha/beta hydrolase"/>
    <property type="match status" value="1"/>
</dbReference>
<dbReference type="SUPFAM" id="SSF53474">
    <property type="entry name" value="alpha/beta-Hydrolases"/>
    <property type="match status" value="1"/>
</dbReference>
<dbReference type="PANTHER" id="PTHR11559">
    <property type="entry name" value="CARBOXYLESTERASE"/>
    <property type="match status" value="1"/>
</dbReference>
<accession>A0A3M2M4K0</accession>
<protein>
    <recommendedName>
        <fullName evidence="3">Carboxylic ester hydrolase</fullName>
        <ecNumber evidence="3">3.1.1.-</ecNumber>
    </recommendedName>
</protein>
<dbReference type="InterPro" id="IPR002018">
    <property type="entry name" value="CarbesteraseB"/>
</dbReference>
<keyword evidence="3" id="KW-0732">Signal</keyword>
<dbReference type="InterPro" id="IPR050309">
    <property type="entry name" value="Type-B_Carboxylest/Lipase"/>
</dbReference>
<dbReference type="OrthoDB" id="4308422at2"/>
<comment type="caution">
    <text evidence="5">The sequence shown here is derived from an EMBL/GenBank/DDBJ whole genome shotgun (WGS) entry which is preliminary data.</text>
</comment>
<keyword evidence="2 3" id="KW-0378">Hydrolase</keyword>
<feature type="chain" id="PRO_5039745559" description="Carboxylic ester hydrolase" evidence="3">
    <location>
        <begin position="26"/>
        <end position="552"/>
    </location>
</feature>
<dbReference type="InterPro" id="IPR019826">
    <property type="entry name" value="Carboxylesterase_B_AS"/>
</dbReference>
<feature type="signal peptide" evidence="3">
    <location>
        <begin position="1"/>
        <end position="25"/>
    </location>
</feature>
<gene>
    <name evidence="5" type="ORF">EBO15_12605</name>
</gene>
<sequence length="552" mass="57589">MNKHLAIALAPAVAALTLATGYGTAAASSGSPVATTDAGTVRGIVHGEAHQFLGVPYAAPPVGADRWKSPRPARPWKGVRSATASGPACVGPSYNLPAGTSVSEDCLTVNVTTPASAPKRPRPVMVFVHGGDFVSGTGSAFDPSEMAARGDVVVVTLNYRLGVFGFFGYPGLPGSGDFGLQDQQAALRWVQRNASAFGGDRTNVTLFGQSAGSAATCAQLTSPSARGTFSKVVLQSASCGTLQPRLYPGAPAPTSQNVSPWAPLETVTTRGTALASKLGCAGADAVSCLRKASVDALAGPNTMADPTFPQFQSPAYGTPTLPSNPEQALRRGRFTHVPVMAGHTRDEGRFVTASIVNPAIGGVTFTPETYTRLTDAAYGPDAARIRNTYRPSTYAKDLLPGTPAADRPAIAGALAWAAIETDRASACPILDDATTLSRRVPTYVYEFADRTAPSWIPVPASFPGGAAHLTDLPYLFATIRPAMSAPTTLTPAQQHLSTQMITFWTTFAHTGTPTWPRYDASTPRVQTLTPASTTPETTDATFHKCAVWAPTR</sequence>
<evidence type="ECO:0000256" key="3">
    <source>
        <dbReference type="RuleBase" id="RU361235"/>
    </source>
</evidence>
<evidence type="ECO:0000313" key="5">
    <source>
        <dbReference type="EMBL" id="RMI44481.1"/>
    </source>
</evidence>
<comment type="similarity">
    <text evidence="1 3">Belongs to the type-B carboxylesterase/lipase family.</text>
</comment>
<feature type="domain" description="Carboxylesterase type B" evidence="4">
    <location>
        <begin position="31"/>
        <end position="521"/>
    </location>
</feature>
<evidence type="ECO:0000313" key="6">
    <source>
        <dbReference type="Proteomes" id="UP000282674"/>
    </source>
</evidence>